<proteinExistence type="predicted"/>
<dbReference type="EMBL" id="JACHWZ010000005">
    <property type="protein sequence ID" value="MBB3060460.1"/>
    <property type="molecule type" value="Genomic_DNA"/>
</dbReference>
<sequence length="630" mass="70658">MRITQTSPLIPTLLALAILGGCQREESTQADISAQSAQDAATETTAAIDPAAETARLTEWLDERYEEQLQFSPTQLSYLGRKELYDQIDDMSEAAEARKLAWQAKSVKELKKNFDYGKLSPEGKTSYDIWVYQYEQAKAAEPFKRHGYIFEQMGGAQSQLPNFLLNFHKVDNASDMEAYIARIGGISRAVGQLLERAKLSAKEGIRPPRFAYEGAIDQSTKLIAGAPFNDGEDAPLWAGAKEQIAALLEAGEIDQKQADALTAEARKALETQFLPAYQELIGWLEADMQKASEEPQGASSLPDGEAYYNQMLAKTTTTELTADEIHQIGLEEVARIRGEMETIKKQVEFEGSLQDFFAFIREDDQFYYPNTEEGRQGYLKDSEAFLNNIGKKLPDYFGLLPKADLIVKRVEAFREQPGGAQHYYPGTPDGSRPGIYYAHLADMSAYSTTDMETVAYHEGNPGHHMQISIAQELEGIPQFRTQAHFTVYVEGWALYAEKLSKEMGAFENPYNLFGHLTAEMWRAIRLVVDTGLHAKGWTEEQAVQYFLENSAIPETAVRSEVRRYLVWPSQATAYKIGMLKIMELRKQAEEQLGDKFDIRGFHDTVLGGGALPVPVLESRVARWVDEVKQA</sequence>
<dbReference type="PANTHER" id="PTHR33361">
    <property type="entry name" value="GLR0591 PROTEIN"/>
    <property type="match status" value="1"/>
</dbReference>
<dbReference type="RefSeq" id="WP_183457881.1">
    <property type="nucleotide sequence ID" value="NZ_JACHWZ010000005.1"/>
</dbReference>
<keyword evidence="2" id="KW-1185">Reference proteome</keyword>
<organism evidence="1 2">
    <name type="scientific">Microbulbifer rhizosphaerae</name>
    <dbReference type="NCBI Taxonomy" id="1562603"/>
    <lineage>
        <taxon>Bacteria</taxon>
        <taxon>Pseudomonadati</taxon>
        <taxon>Pseudomonadota</taxon>
        <taxon>Gammaproteobacteria</taxon>
        <taxon>Cellvibrionales</taxon>
        <taxon>Microbulbiferaceae</taxon>
        <taxon>Microbulbifer</taxon>
    </lineage>
</organism>
<reference evidence="1 2" key="1">
    <citation type="submission" date="2020-08" db="EMBL/GenBank/DDBJ databases">
        <title>Genomic Encyclopedia of Type Strains, Phase III (KMG-III): the genomes of soil and plant-associated and newly described type strains.</title>
        <authorList>
            <person name="Whitman W."/>
        </authorList>
    </citation>
    <scope>NUCLEOTIDE SEQUENCE [LARGE SCALE GENOMIC DNA]</scope>
    <source>
        <strain evidence="1 2">CECT 8799</strain>
    </source>
</reference>
<comment type="caution">
    <text evidence="1">The sequence shown here is derived from an EMBL/GenBank/DDBJ whole genome shotgun (WGS) entry which is preliminary data.</text>
</comment>
<dbReference type="InterPro" id="IPR010281">
    <property type="entry name" value="DUF885"/>
</dbReference>
<accession>A0A7W4Z9Q6</accession>
<gene>
    <name evidence="1" type="ORF">FHS09_001279</name>
</gene>
<dbReference type="Pfam" id="PF05960">
    <property type="entry name" value="DUF885"/>
    <property type="match status" value="1"/>
</dbReference>
<evidence type="ECO:0000313" key="1">
    <source>
        <dbReference type="EMBL" id="MBB3060460.1"/>
    </source>
</evidence>
<protein>
    <submittedName>
        <fullName evidence="1">Uncharacterized protein (DUF885 family)</fullName>
    </submittedName>
</protein>
<evidence type="ECO:0000313" key="2">
    <source>
        <dbReference type="Proteomes" id="UP000535937"/>
    </source>
</evidence>
<dbReference type="AlphaFoldDB" id="A0A7W4Z9Q6"/>
<dbReference type="PROSITE" id="PS51257">
    <property type="entry name" value="PROKAR_LIPOPROTEIN"/>
    <property type="match status" value="1"/>
</dbReference>
<dbReference type="Proteomes" id="UP000535937">
    <property type="component" value="Unassembled WGS sequence"/>
</dbReference>
<name>A0A7W4Z9Q6_9GAMM</name>
<dbReference type="PANTHER" id="PTHR33361:SF16">
    <property type="entry name" value="DUF885 DOMAIN-CONTAINING PROTEIN"/>
    <property type="match status" value="1"/>
</dbReference>